<protein>
    <submittedName>
        <fullName evidence="1">Uncharacterized protein</fullName>
    </submittedName>
</protein>
<evidence type="ECO:0000313" key="1">
    <source>
        <dbReference type="EMBL" id="MBT0665720.1"/>
    </source>
</evidence>
<gene>
    <name evidence="1" type="ORF">KI809_15530</name>
</gene>
<dbReference type="RefSeq" id="WP_214172487.1">
    <property type="nucleotide sequence ID" value="NZ_JAHCVJ010000006.1"/>
</dbReference>
<dbReference type="AlphaFoldDB" id="A0AAW4L852"/>
<sequence>MSRKPIDKTQPTECRQAIWDEIRNRGEAALFSITEIAKCVLLEQSSVHEYMTGLINAGYLGIHTLRSSAKGGNILFLKKNTGIEAPRVRKDGTQVTMGQGRRQMWNAMQVLKEFSPRDLAFNASTELHTVAESEAKTYCAALCAAGYLVGRAGGRYNLITSMWTGPYPPQIQRTKQVYDPNLRKIVWRRIEGGAE</sequence>
<proteinExistence type="predicted"/>
<dbReference type="EMBL" id="JAHCVJ010000006">
    <property type="protein sequence ID" value="MBT0665720.1"/>
    <property type="molecule type" value="Genomic_DNA"/>
</dbReference>
<comment type="caution">
    <text evidence="1">The sequence shown here is derived from an EMBL/GenBank/DDBJ whole genome shotgun (WGS) entry which is preliminary data.</text>
</comment>
<keyword evidence="2" id="KW-1185">Reference proteome</keyword>
<organism evidence="1 2">
    <name type="scientific">Geoanaerobacter pelophilus</name>
    <dbReference type="NCBI Taxonomy" id="60036"/>
    <lineage>
        <taxon>Bacteria</taxon>
        <taxon>Pseudomonadati</taxon>
        <taxon>Thermodesulfobacteriota</taxon>
        <taxon>Desulfuromonadia</taxon>
        <taxon>Geobacterales</taxon>
        <taxon>Geobacteraceae</taxon>
        <taxon>Geoanaerobacter</taxon>
    </lineage>
</organism>
<accession>A0AAW4L852</accession>
<dbReference type="Proteomes" id="UP000811899">
    <property type="component" value="Unassembled WGS sequence"/>
</dbReference>
<reference evidence="1 2" key="1">
    <citation type="submission" date="2021-05" db="EMBL/GenBank/DDBJ databases">
        <title>The draft genome of Geobacter pelophilus DSM 12255.</title>
        <authorList>
            <person name="Xu Z."/>
            <person name="Masuda Y."/>
            <person name="Itoh H."/>
            <person name="Senoo K."/>
        </authorList>
    </citation>
    <scope>NUCLEOTIDE SEQUENCE [LARGE SCALE GENOMIC DNA]</scope>
    <source>
        <strain evidence="1 2">DSM 12255</strain>
    </source>
</reference>
<evidence type="ECO:0000313" key="2">
    <source>
        <dbReference type="Proteomes" id="UP000811899"/>
    </source>
</evidence>
<name>A0AAW4L852_9BACT</name>